<proteinExistence type="predicted"/>
<reference evidence="1" key="1">
    <citation type="submission" date="2020-01" db="EMBL/GenBank/DDBJ databases">
        <title>Insect and environment-associated Actinomycetes.</title>
        <authorList>
            <person name="Currrie C."/>
            <person name="Chevrette M."/>
            <person name="Carlson C."/>
            <person name="Stubbendieck R."/>
            <person name="Wendt-Pienkowski E."/>
        </authorList>
    </citation>
    <scope>NUCLEOTIDE SEQUENCE</scope>
    <source>
        <strain evidence="1">SID12501</strain>
    </source>
</reference>
<accession>A0A6B3BQL0</accession>
<dbReference type="EMBL" id="JAAGLU010000009">
    <property type="protein sequence ID" value="NEC86614.1"/>
    <property type="molecule type" value="Genomic_DNA"/>
</dbReference>
<protein>
    <recommendedName>
        <fullName evidence="2">Prevent-host-death family protein</fullName>
    </recommendedName>
</protein>
<name>A0A6B3BQL0_9ACTN</name>
<dbReference type="AlphaFoldDB" id="A0A6B3BQL0"/>
<sequence length="160" mass="18075">MSSGDVIFQSSDLATQRRTEFLDAARSGLARLRDKDGTSLVMLPEKHLQLLEEIRKWSSAHLRLARLLARPDSKPTVHELGDLAWLRVFDCEDLREFADELNEAIVAADSDNDAMVLHECLDAWKTTARQLEDPLRRSILLKKGSIPDLVEVARPEGETE</sequence>
<dbReference type="RefSeq" id="WP_164314079.1">
    <property type="nucleotide sequence ID" value="NZ_JAAGLU010000009.1"/>
</dbReference>
<gene>
    <name evidence="1" type="ORF">G3I71_12485</name>
</gene>
<comment type="caution">
    <text evidence="1">The sequence shown here is derived from an EMBL/GenBank/DDBJ whole genome shotgun (WGS) entry which is preliminary data.</text>
</comment>
<evidence type="ECO:0000313" key="1">
    <source>
        <dbReference type="EMBL" id="NEC86614.1"/>
    </source>
</evidence>
<evidence type="ECO:0008006" key="2">
    <source>
        <dbReference type="Google" id="ProtNLM"/>
    </source>
</evidence>
<organism evidence="1">
    <name type="scientific">Streptomyces sp. SID12501</name>
    <dbReference type="NCBI Taxonomy" id="2706042"/>
    <lineage>
        <taxon>Bacteria</taxon>
        <taxon>Bacillati</taxon>
        <taxon>Actinomycetota</taxon>
        <taxon>Actinomycetes</taxon>
        <taxon>Kitasatosporales</taxon>
        <taxon>Streptomycetaceae</taxon>
        <taxon>Streptomyces</taxon>
    </lineage>
</organism>